<dbReference type="Proteomes" id="UP000700596">
    <property type="component" value="Unassembled WGS sequence"/>
</dbReference>
<comment type="caution">
    <text evidence="3">The sequence shown here is derived from an EMBL/GenBank/DDBJ whole genome shotgun (WGS) entry which is preliminary data.</text>
</comment>
<dbReference type="Pfam" id="PF07452">
    <property type="entry name" value="CHRD"/>
    <property type="match status" value="1"/>
</dbReference>
<dbReference type="SMART" id="SM00754">
    <property type="entry name" value="CHRD"/>
    <property type="match status" value="1"/>
</dbReference>
<gene>
    <name evidence="3" type="ORF">B0J11DRAFT_557331</name>
</gene>
<organism evidence="3 4">
    <name type="scientific">Dendryphion nanum</name>
    <dbReference type="NCBI Taxonomy" id="256645"/>
    <lineage>
        <taxon>Eukaryota</taxon>
        <taxon>Fungi</taxon>
        <taxon>Dikarya</taxon>
        <taxon>Ascomycota</taxon>
        <taxon>Pezizomycotina</taxon>
        <taxon>Dothideomycetes</taxon>
        <taxon>Pleosporomycetidae</taxon>
        <taxon>Pleosporales</taxon>
        <taxon>Torulaceae</taxon>
        <taxon>Dendryphion</taxon>
    </lineage>
</organism>
<evidence type="ECO:0000313" key="3">
    <source>
        <dbReference type="EMBL" id="KAH7130126.1"/>
    </source>
</evidence>
<keyword evidence="1" id="KW-0732">Signal</keyword>
<keyword evidence="4" id="KW-1185">Reference proteome</keyword>
<feature type="signal peptide" evidence="1">
    <location>
        <begin position="1"/>
        <end position="19"/>
    </location>
</feature>
<feature type="chain" id="PRO_5040348694" description="CHRD domain-containing protein" evidence="1">
    <location>
        <begin position="20"/>
        <end position="198"/>
    </location>
</feature>
<evidence type="ECO:0000259" key="2">
    <source>
        <dbReference type="SMART" id="SM00754"/>
    </source>
</evidence>
<dbReference type="OrthoDB" id="3554264at2759"/>
<dbReference type="AlphaFoldDB" id="A0A9P9IRT8"/>
<feature type="domain" description="CHRD" evidence="2">
    <location>
        <begin position="55"/>
        <end position="198"/>
    </location>
</feature>
<proteinExistence type="predicted"/>
<evidence type="ECO:0000313" key="4">
    <source>
        <dbReference type="Proteomes" id="UP000700596"/>
    </source>
</evidence>
<protein>
    <recommendedName>
        <fullName evidence="2">CHRD domain-containing protein</fullName>
    </recommendedName>
</protein>
<dbReference type="EMBL" id="JAGMWT010000004">
    <property type="protein sequence ID" value="KAH7130126.1"/>
    <property type="molecule type" value="Genomic_DNA"/>
</dbReference>
<reference evidence="3" key="1">
    <citation type="journal article" date="2021" name="Nat. Commun.">
        <title>Genetic determinants of endophytism in the Arabidopsis root mycobiome.</title>
        <authorList>
            <person name="Mesny F."/>
            <person name="Miyauchi S."/>
            <person name="Thiergart T."/>
            <person name="Pickel B."/>
            <person name="Atanasova L."/>
            <person name="Karlsson M."/>
            <person name="Huettel B."/>
            <person name="Barry K.W."/>
            <person name="Haridas S."/>
            <person name="Chen C."/>
            <person name="Bauer D."/>
            <person name="Andreopoulos W."/>
            <person name="Pangilinan J."/>
            <person name="LaButti K."/>
            <person name="Riley R."/>
            <person name="Lipzen A."/>
            <person name="Clum A."/>
            <person name="Drula E."/>
            <person name="Henrissat B."/>
            <person name="Kohler A."/>
            <person name="Grigoriev I.V."/>
            <person name="Martin F.M."/>
            <person name="Hacquard S."/>
        </authorList>
    </citation>
    <scope>NUCLEOTIDE SEQUENCE</scope>
    <source>
        <strain evidence="3">MPI-CAGE-CH-0243</strain>
    </source>
</reference>
<dbReference type="InterPro" id="IPR010895">
    <property type="entry name" value="CHRD"/>
</dbReference>
<sequence length="198" mass="21393">MHFTTPALLTVLSATLALSSPTPIIGTLTDWKEDWDNKWKNDDWKKHEKLFYFDSHYYVKATPDQVRDGTTSVPGQPGAKGIYKFGINVAENTICYNITLSGVTGEYMSAAKTATHIHEAARGASGPPRLAFPNPVGPDHRRVSYGCLTGPFTTGIAPGGVDTGTGFHVKQIVENPKGFFADAHTKQFVAGAVRGQLA</sequence>
<name>A0A9P9IRT8_9PLEO</name>
<accession>A0A9P9IRT8</accession>
<evidence type="ECO:0000256" key="1">
    <source>
        <dbReference type="SAM" id="SignalP"/>
    </source>
</evidence>